<evidence type="ECO:0008006" key="3">
    <source>
        <dbReference type="Google" id="ProtNLM"/>
    </source>
</evidence>
<dbReference type="Proteomes" id="UP000579153">
    <property type="component" value="Unassembled WGS sequence"/>
</dbReference>
<reference evidence="1 2" key="1">
    <citation type="submission" date="2020-08" db="EMBL/GenBank/DDBJ databases">
        <title>Sequencing the genomes of 1000 actinobacteria strains.</title>
        <authorList>
            <person name="Klenk H.-P."/>
        </authorList>
    </citation>
    <scope>NUCLEOTIDE SEQUENCE [LARGE SCALE GENOMIC DNA]</scope>
    <source>
        <strain evidence="1 2">DSM 45507</strain>
    </source>
</reference>
<organism evidence="1 2">
    <name type="scientific">Nonomuraea jabiensis</name>
    <dbReference type="NCBI Taxonomy" id="882448"/>
    <lineage>
        <taxon>Bacteria</taxon>
        <taxon>Bacillati</taxon>
        <taxon>Actinomycetota</taxon>
        <taxon>Actinomycetes</taxon>
        <taxon>Streptosporangiales</taxon>
        <taxon>Streptosporangiaceae</taxon>
        <taxon>Nonomuraea</taxon>
    </lineage>
</organism>
<accession>A0A7W9GGE2</accession>
<name>A0A7W9GGE2_9ACTN</name>
<sequence>MEEGEPCTVWRLGLSDGRMIRLADAVVPVATPHGSQVAYYRKSDGALVVHDLTTGKIRAVPGTWSPDADPLKYLSPAGRFAVLGPSYQVVDTYTGQVHRLPFTPDRAISFSPDNAYFVARRPRVVRRPEVDEVFSTKTWTVVRRGSKFGALGMGGAVVAYIDSETIGKPVSIRFWDLAADKPVGSPITIPINEFPQGLFWDRADHLDVVSYLPKKYHHGMIVRGSGYRWRRANDKLRILDTVLPKERRISVVKGSVTY</sequence>
<comment type="caution">
    <text evidence="1">The sequence shown here is derived from an EMBL/GenBank/DDBJ whole genome shotgun (WGS) entry which is preliminary data.</text>
</comment>
<dbReference type="RefSeq" id="WP_185076299.1">
    <property type="nucleotide sequence ID" value="NZ_JACHMB010000001.1"/>
</dbReference>
<dbReference type="AlphaFoldDB" id="A0A7W9GGE2"/>
<gene>
    <name evidence="1" type="ORF">HD596_010105</name>
</gene>
<dbReference type="Gene3D" id="2.120.10.30">
    <property type="entry name" value="TolB, C-terminal domain"/>
    <property type="match status" value="1"/>
</dbReference>
<dbReference type="EMBL" id="JACHMB010000001">
    <property type="protein sequence ID" value="MBB5783349.1"/>
    <property type="molecule type" value="Genomic_DNA"/>
</dbReference>
<dbReference type="InterPro" id="IPR011042">
    <property type="entry name" value="6-blade_b-propeller_TolB-like"/>
</dbReference>
<dbReference type="SUPFAM" id="SSF82171">
    <property type="entry name" value="DPP6 N-terminal domain-like"/>
    <property type="match status" value="1"/>
</dbReference>
<evidence type="ECO:0000313" key="1">
    <source>
        <dbReference type="EMBL" id="MBB5783349.1"/>
    </source>
</evidence>
<keyword evidence="2" id="KW-1185">Reference proteome</keyword>
<protein>
    <recommendedName>
        <fullName evidence="3">WD40 repeat domain-containing protein</fullName>
    </recommendedName>
</protein>
<evidence type="ECO:0000313" key="2">
    <source>
        <dbReference type="Proteomes" id="UP000579153"/>
    </source>
</evidence>
<proteinExistence type="predicted"/>